<feature type="compositionally biased region" description="Basic and acidic residues" evidence="2">
    <location>
        <begin position="164"/>
        <end position="173"/>
    </location>
</feature>
<keyword evidence="1" id="KW-0479">Metal-binding</keyword>
<sequence length="794" mass="89106">MVDRAPGYEQAAEDHECYNCGMKGHMFLACPEETRRVPAGLEASRKRQATGNEYHVPAKRTKGPVVTHYPPPPSLSLSHISPPPTFSPGPGYEGLHPVPPPSLPARPPYHHQPPPLGHYDQYPPLNIGPSPSRSSRHSNSRDVYEHHFQGAPRTSPPGTPYRPPHYDQYDQHRSGPLPGTSYGRSYSAPDRYNERSAGLHQGSSYAAAYRAPYQTHFENYPPAPGVDNYYPGPPQPYPPPHLNAYRASPQYGYDGPSAARPFTSGHEPPPPGTYSYQSPQYPHLDPPPYHARYDERFDDRPSYEPQRMDTYSGRRSGENRQNREHHGRRMRFNSPKGRSRSERRFLDRPARLPSPINSTPPAQPGTNPTISESSKPQQGSSNTVPANISGTENYTAEDFAWEEEMIFKELPLKITRDLIREPLPVDWTDDPIMPPKYDKETITSKYINSTNVDDFALSVRETKAWQIVQHHPAFLPPTDVRIEKLLDYERALDPGGPGLIYSKQNRHNVNNSGGGRQRGKSWGPRARGGRHTRHTQHYGQNHLSTDDQVNHSRPEWARKNRDPTRHRDVEKHERESEELGRELKTSSPEPGEVCETDDQGPTPTTKSSTPLWDREHHAISRNQQDRIVNSLQGSRAGLLDLVSESDARLQGPLTPSLPPTHLSGPPSRLSSGHISPQGLSRPSSRHSLRSDPSPQSSRRSSVGSPLTPTELELLGMRPYSSDSDAGQDSPTPQPNGSTNRSRQRPAKLHAAYHLGSETYDMPDYNQISNIETSIWMLLENCSYFAILHETAERS</sequence>
<dbReference type="EMBL" id="VFLP01000010">
    <property type="protein sequence ID" value="TRX96600.1"/>
    <property type="molecule type" value="Genomic_DNA"/>
</dbReference>
<feature type="compositionally biased region" description="Pro residues" evidence="2">
    <location>
        <begin position="231"/>
        <end position="241"/>
    </location>
</feature>
<dbReference type="PROSITE" id="PS50158">
    <property type="entry name" value="ZF_CCHC"/>
    <property type="match status" value="1"/>
</dbReference>
<keyword evidence="1" id="KW-0862">Zinc</keyword>
<feature type="compositionally biased region" description="Polar residues" evidence="2">
    <location>
        <begin position="355"/>
        <end position="390"/>
    </location>
</feature>
<feature type="compositionally biased region" description="Low complexity" evidence="2">
    <location>
        <begin position="651"/>
        <end position="667"/>
    </location>
</feature>
<accession>A0A553I8T3</accession>
<dbReference type="InterPro" id="IPR001878">
    <property type="entry name" value="Znf_CCHC"/>
</dbReference>
<dbReference type="OrthoDB" id="3550095at2759"/>
<feature type="compositionally biased region" description="Basic and acidic residues" evidence="2">
    <location>
        <begin position="544"/>
        <end position="584"/>
    </location>
</feature>
<evidence type="ECO:0000313" key="4">
    <source>
        <dbReference type="EMBL" id="TRX96600.1"/>
    </source>
</evidence>
<dbReference type="STRING" id="2512241.A0A553I8T3"/>
<feature type="region of interest" description="Disordered" evidence="2">
    <location>
        <begin position="649"/>
        <end position="745"/>
    </location>
</feature>
<evidence type="ECO:0000256" key="1">
    <source>
        <dbReference type="PROSITE-ProRule" id="PRU00047"/>
    </source>
</evidence>
<feature type="region of interest" description="Disordered" evidence="2">
    <location>
        <begin position="45"/>
        <end position="199"/>
    </location>
</feature>
<name>A0A553I8T3_9PEZI</name>
<feature type="compositionally biased region" description="Basic and acidic residues" evidence="2">
    <location>
        <begin position="315"/>
        <end position="324"/>
    </location>
</feature>
<evidence type="ECO:0000259" key="3">
    <source>
        <dbReference type="PROSITE" id="PS50158"/>
    </source>
</evidence>
<feature type="compositionally biased region" description="Pro residues" evidence="2">
    <location>
        <begin position="97"/>
        <end position="116"/>
    </location>
</feature>
<feature type="compositionally biased region" description="Basic and acidic residues" evidence="2">
    <location>
        <begin position="339"/>
        <end position="350"/>
    </location>
</feature>
<feature type="region of interest" description="Disordered" evidence="2">
    <location>
        <begin position="495"/>
        <end position="613"/>
    </location>
</feature>
<dbReference type="SUPFAM" id="SSF57756">
    <property type="entry name" value="Retrovirus zinc finger-like domains"/>
    <property type="match status" value="1"/>
</dbReference>
<evidence type="ECO:0000313" key="5">
    <source>
        <dbReference type="Proteomes" id="UP000319160"/>
    </source>
</evidence>
<dbReference type="InterPro" id="IPR036875">
    <property type="entry name" value="Znf_CCHC_sf"/>
</dbReference>
<feature type="compositionally biased region" description="Polar residues" evidence="2">
    <location>
        <begin position="668"/>
        <end position="678"/>
    </location>
</feature>
<reference evidence="5" key="1">
    <citation type="submission" date="2019-06" db="EMBL/GenBank/DDBJ databases">
        <title>Draft genome sequence of the griseofulvin-producing fungus Xylaria cubensis strain G536.</title>
        <authorList>
            <person name="Mead M.E."/>
            <person name="Raja H.A."/>
            <person name="Steenwyk J.L."/>
            <person name="Knowles S.L."/>
            <person name="Oberlies N.H."/>
            <person name="Rokas A."/>
        </authorList>
    </citation>
    <scope>NUCLEOTIDE SEQUENCE [LARGE SCALE GENOMIC DNA]</scope>
    <source>
        <strain evidence="5">G536</strain>
    </source>
</reference>
<feature type="compositionally biased region" description="Basic and acidic residues" evidence="2">
    <location>
        <begin position="139"/>
        <end position="148"/>
    </location>
</feature>
<feature type="compositionally biased region" description="Basic and acidic residues" evidence="2">
    <location>
        <begin position="291"/>
        <end position="302"/>
    </location>
</feature>
<gene>
    <name evidence="4" type="ORF">FHL15_002502</name>
</gene>
<feature type="compositionally biased region" description="Low complexity" evidence="2">
    <location>
        <begin position="690"/>
        <end position="705"/>
    </location>
</feature>
<feature type="compositionally biased region" description="Basic residues" evidence="2">
    <location>
        <begin position="527"/>
        <end position="536"/>
    </location>
</feature>
<dbReference type="GO" id="GO:0008270">
    <property type="term" value="F:zinc ion binding"/>
    <property type="evidence" value="ECO:0007669"/>
    <property type="project" value="UniProtKB-KW"/>
</dbReference>
<organism evidence="4 5">
    <name type="scientific">Xylaria flabelliformis</name>
    <dbReference type="NCBI Taxonomy" id="2512241"/>
    <lineage>
        <taxon>Eukaryota</taxon>
        <taxon>Fungi</taxon>
        <taxon>Dikarya</taxon>
        <taxon>Ascomycota</taxon>
        <taxon>Pezizomycotina</taxon>
        <taxon>Sordariomycetes</taxon>
        <taxon>Xylariomycetidae</taxon>
        <taxon>Xylariales</taxon>
        <taxon>Xylariaceae</taxon>
        <taxon>Xylaria</taxon>
    </lineage>
</organism>
<evidence type="ECO:0000256" key="2">
    <source>
        <dbReference type="SAM" id="MobiDB-lite"/>
    </source>
</evidence>
<keyword evidence="1" id="KW-0863">Zinc-finger</keyword>
<dbReference type="AlphaFoldDB" id="A0A553I8T3"/>
<dbReference type="Proteomes" id="UP000319160">
    <property type="component" value="Unassembled WGS sequence"/>
</dbReference>
<feature type="compositionally biased region" description="Polar residues" evidence="2">
    <location>
        <begin position="720"/>
        <end position="740"/>
    </location>
</feature>
<protein>
    <recommendedName>
        <fullName evidence="3">CCHC-type domain-containing protein</fullName>
    </recommendedName>
</protein>
<feature type="compositionally biased region" description="Polar residues" evidence="2">
    <location>
        <begin position="599"/>
        <end position="610"/>
    </location>
</feature>
<feature type="domain" description="CCHC-type" evidence="3">
    <location>
        <begin position="17"/>
        <end position="32"/>
    </location>
</feature>
<comment type="caution">
    <text evidence="4">The sequence shown here is derived from an EMBL/GenBank/DDBJ whole genome shotgun (WGS) entry which is preliminary data.</text>
</comment>
<feature type="region of interest" description="Disordered" evidence="2">
    <location>
        <begin position="224"/>
        <end position="390"/>
    </location>
</feature>
<dbReference type="GO" id="GO:0003676">
    <property type="term" value="F:nucleic acid binding"/>
    <property type="evidence" value="ECO:0007669"/>
    <property type="project" value="InterPro"/>
</dbReference>
<proteinExistence type="predicted"/>
<feature type="compositionally biased region" description="Pro residues" evidence="2">
    <location>
        <begin position="154"/>
        <end position="163"/>
    </location>
</feature>
<keyword evidence="5" id="KW-1185">Reference proteome</keyword>